<reference evidence="2 3" key="1">
    <citation type="submission" date="2021-01" db="EMBL/GenBank/DDBJ databases">
        <title>Genome sequencing of Joostella atrarenae M1-2 (= KCTC 23194).</title>
        <authorList>
            <person name="Zakaria M.R."/>
            <person name="Lam M.Q."/>
            <person name="Chong C.S."/>
        </authorList>
    </citation>
    <scope>NUCLEOTIDE SEQUENCE [LARGE SCALE GENOMIC DNA]</scope>
    <source>
        <strain evidence="2 3">M1-2</strain>
    </source>
</reference>
<dbReference type="EMBL" id="JAETXX010000068">
    <property type="protein sequence ID" value="MCF8716536.1"/>
    <property type="molecule type" value="Genomic_DNA"/>
</dbReference>
<feature type="non-terminal residue" evidence="2">
    <location>
        <position position="1"/>
    </location>
</feature>
<evidence type="ECO:0000313" key="2">
    <source>
        <dbReference type="EMBL" id="MCF8716536.1"/>
    </source>
</evidence>
<feature type="non-terminal residue" evidence="2">
    <location>
        <position position="69"/>
    </location>
</feature>
<name>A0ABS9J7Y3_9FLAO</name>
<proteinExistence type="predicted"/>
<sequence length="69" mass="7308">PVTGTSTDPTPVDPTDPTAPAVDPDCPDCTITDLPEDKDITLLKDGEYNDANNDGIVNIGDQVLYTFTV</sequence>
<evidence type="ECO:0000256" key="1">
    <source>
        <dbReference type="SAM" id="MobiDB-lite"/>
    </source>
</evidence>
<accession>A0ABS9J7Y3</accession>
<organism evidence="2 3">
    <name type="scientific">Joostella atrarenae</name>
    <dbReference type="NCBI Taxonomy" id="679257"/>
    <lineage>
        <taxon>Bacteria</taxon>
        <taxon>Pseudomonadati</taxon>
        <taxon>Bacteroidota</taxon>
        <taxon>Flavobacteriia</taxon>
        <taxon>Flavobacteriales</taxon>
        <taxon>Flavobacteriaceae</taxon>
        <taxon>Joostella</taxon>
    </lineage>
</organism>
<evidence type="ECO:0000313" key="3">
    <source>
        <dbReference type="Proteomes" id="UP000829517"/>
    </source>
</evidence>
<dbReference type="Proteomes" id="UP000829517">
    <property type="component" value="Unassembled WGS sequence"/>
</dbReference>
<feature type="compositionally biased region" description="Low complexity" evidence="1">
    <location>
        <begin position="7"/>
        <end position="27"/>
    </location>
</feature>
<comment type="caution">
    <text evidence="2">The sequence shown here is derived from an EMBL/GenBank/DDBJ whole genome shotgun (WGS) entry which is preliminary data.</text>
</comment>
<gene>
    <name evidence="2" type="ORF">JM658_17065</name>
</gene>
<keyword evidence="3" id="KW-1185">Reference proteome</keyword>
<dbReference type="RefSeq" id="WP_236961125.1">
    <property type="nucleotide sequence ID" value="NZ_JAETXX010000068.1"/>
</dbReference>
<feature type="region of interest" description="Disordered" evidence="1">
    <location>
        <begin position="1"/>
        <end position="27"/>
    </location>
</feature>
<protein>
    <submittedName>
        <fullName evidence="2">Uncharacterized protein</fullName>
    </submittedName>
</protein>